<dbReference type="PANTHER" id="PTHR11203">
    <property type="entry name" value="CLEAVAGE AND POLYADENYLATION SPECIFICITY FACTOR FAMILY MEMBER"/>
    <property type="match status" value="1"/>
</dbReference>
<dbReference type="SUPFAM" id="SSF56281">
    <property type="entry name" value="Metallo-hydrolase/oxidoreductase"/>
    <property type="match status" value="1"/>
</dbReference>
<protein>
    <recommendedName>
        <fullName evidence="1">Metallo-beta-lactamase domain-containing protein</fullName>
    </recommendedName>
</protein>
<dbReference type="GO" id="GO:0004521">
    <property type="term" value="F:RNA endonuclease activity"/>
    <property type="evidence" value="ECO:0007669"/>
    <property type="project" value="TreeGrafter"/>
</dbReference>
<dbReference type="AlphaFoldDB" id="A0A5K1HJF0"/>
<name>A0A5K1HJF0_9MAGN</name>
<sequence length="125" mass="14138">MLEDYRKVITEQKKEEQFYVFTAGEVRASADRVKSIGLFETVEVNGIRVTSYYAGHVLGACMFHVEYGGLSVVYTGDYNSYADRHLGAASAPRLSPNLLITETTYATTIRDTKRDRERTMLQLIT</sequence>
<dbReference type="GO" id="GO:0005634">
    <property type="term" value="C:nucleus"/>
    <property type="evidence" value="ECO:0007669"/>
    <property type="project" value="TreeGrafter"/>
</dbReference>
<dbReference type="InterPro" id="IPR050698">
    <property type="entry name" value="MBL"/>
</dbReference>
<dbReference type="PANTHER" id="PTHR11203:SF37">
    <property type="entry name" value="INTEGRATOR COMPLEX SUBUNIT 11"/>
    <property type="match status" value="1"/>
</dbReference>
<dbReference type="InterPro" id="IPR036866">
    <property type="entry name" value="RibonucZ/Hydroxyglut_hydro"/>
</dbReference>
<feature type="domain" description="Metallo-beta-lactamase" evidence="1">
    <location>
        <begin position="11"/>
        <end position="91"/>
    </location>
</feature>
<dbReference type="InterPro" id="IPR001279">
    <property type="entry name" value="Metallo-B-lactamas"/>
</dbReference>
<accession>A0A5K1HJF0</accession>
<evidence type="ECO:0000313" key="2">
    <source>
        <dbReference type="EMBL" id="VVW87742.1"/>
    </source>
</evidence>
<dbReference type="Pfam" id="PF16661">
    <property type="entry name" value="Lactamase_B_6"/>
    <property type="match status" value="1"/>
</dbReference>
<dbReference type="GO" id="GO:0016180">
    <property type="term" value="P:snRNA processing"/>
    <property type="evidence" value="ECO:0007669"/>
    <property type="project" value="TreeGrafter"/>
</dbReference>
<evidence type="ECO:0000259" key="1">
    <source>
        <dbReference type="Pfam" id="PF16661"/>
    </source>
</evidence>
<proteinExistence type="predicted"/>
<dbReference type="Gene3D" id="3.60.15.10">
    <property type="entry name" value="Ribonuclease Z/Hydroxyacylglutathione hydrolase-like"/>
    <property type="match status" value="1"/>
</dbReference>
<reference evidence="2" key="1">
    <citation type="submission" date="2019-09" db="EMBL/GenBank/DDBJ databases">
        <authorList>
            <person name="Zhang L."/>
        </authorList>
    </citation>
    <scope>NUCLEOTIDE SEQUENCE</scope>
</reference>
<gene>
    <name evidence="2" type="ORF">NYM_LOCUS29905</name>
</gene>
<dbReference type="EMBL" id="LR722093">
    <property type="protein sequence ID" value="VVW87742.1"/>
    <property type="molecule type" value="Genomic_DNA"/>
</dbReference>
<organism evidence="2">
    <name type="scientific">Nymphaea colorata</name>
    <name type="common">pocket water lily</name>
    <dbReference type="NCBI Taxonomy" id="210225"/>
    <lineage>
        <taxon>Eukaryota</taxon>
        <taxon>Viridiplantae</taxon>
        <taxon>Streptophyta</taxon>
        <taxon>Embryophyta</taxon>
        <taxon>Tracheophyta</taxon>
        <taxon>Spermatophyta</taxon>
        <taxon>Magnoliopsida</taxon>
        <taxon>Nymphaeales</taxon>
        <taxon>Nymphaeaceae</taxon>
        <taxon>Nymphaea</taxon>
    </lineage>
</organism>